<name>A0A4Z2IXU2_9TELE</name>
<accession>A0A4Z2IXU2</accession>
<dbReference type="OrthoDB" id="10667715at2759"/>
<dbReference type="EMBL" id="SRLO01000042">
    <property type="protein sequence ID" value="TNN82073.1"/>
    <property type="molecule type" value="Genomic_DNA"/>
</dbReference>
<evidence type="ECO:0000313" key="2">
    <source>
        <dbReference type="Proteomes" id="UP000314294"/>
    </source>
</evidence>
<reference evidence="1 2" key="1">
    <citation type="submission" date="2019-03" db="EMBL/GenBank/DDBJ databases">
        <title>First draft genome of Liparis tanakae, snailfish: a comprehensive survey of snailfish specific genes.</title>
        <authorList>
            <person name="Kim W."/>
            <person name="Song I."/>
            <person name="Jeong J.-H."/>
            <person name="Kim D."/>
            <person name="Kim S."/>
            <person name="Ryu S."/>
            <person name="Song J.Y."/>
            <person name="Lee S.K."/>
        </authorList>
    </citation>
    <scope>NUCLEOTIDE SEQUENCE [LARGE SCALE GENOMIC DNA]</scope>
    <source>
        <tissue evidence="1">Muscle</tissue>
    </source>
</reference>
<dbReference type="AlphaFoldDB" id="A0A4Z2IXU2"/>
<sequence length="180" mass="19631">MGVGIIRAGAGGKSHGGKRPAHQAGGGFTGAGGIGKFLAISEDLKSMMRNLLRDIKAQGILIAALAGQHAMCSQMNRQAGRMYSLCLYEERCPVTFDIMYASYLWAEVTRWVGYICVYSTLYFLAKSMKAFIGRLHFVGVATVAVTELRLLFDLPVEDCGELERSSLSQSGLTLDREVLR</sequence>
<comment type="caution">
    <text evidence="1">The sequence shown here is derived from an EMBL/GenBank/DDBJ whole genome shotgun (WGS) entry which is preliminary data.</text>
</comment>
<protein>
    <submittedName>
        <fullName evidence="1">Uncharacterized protein</fullName>
    </submittedName>
</protein>
<gene>
    <name evidence="1" type="ORF">EYF80_007719</name>
</gene>
<dbReference type="Proteomes" id="UP000314294">
    <property type="component" value="Unassembled WGS sequence"/>
</dbReference>
<proteinExistence type="predicted"/>
<keyword evidence="2" id="KW-1185">Reference proteome</keyword>
<evidence type="ECO:0000313" key="1">
    <source>
        <dbReference type="EMBL" id="TNN82073.1"/>
    </source>
</evidence>
<organism evidence="1 2">
    <name type="scientific">Liparis tanakae</name>
    <name type="common">Tanaka's snailfish</name>
    <dbReference type="NCBI Taxonomy" id="230148"/>
    <lineage>
        <taxon>Eukaryota</taxon>
        <taxon>Metazoa</taxon>
        <taxon>Chordata</taxon>
        <taxon>Craniata</taxon>
        <taxon>Vertebrata</taxon>
        <taxon>Euteleostomi</taxon>
        <taxon>Actinopterygii</taxon>
        <taxon>Neopterygii</taxon>
        <taxon>Teleostei</taxon>
        <taxon>Neoteleostei</taxon>
        <taxon>Acanthomorphata</taxon>
        <taxon>Eupercaria</taxon>
        <taxon>Perciformes</taxon>
        <taxon>Cottioidei</taxon>
        <taxon>Cottales</taxon>
        <taxon>Liparidae</taxon>
        <taxon>Liparis</taxon>
    </lineage>
</organism>